<dbReference type="InterPro" id="IPR010865">
    <property type="entry name" value="DUF1499"/>
</dbReference>
<reference evidence="2 3" key="1">
    <citation type="submission" date="2019-03" db="EMBL/GenBank/DDBJ databases">
        <title>Metabolic reconstructions from genomes of highly enriched 'Candidatus Accumulibacter' and 'Candidatus Competibacter' bioreactor populations.</title>
        <authorList>
            <person name="Annavajhala M.K."/>
            <person name="Welles L."/>
            <person name="Abbas B."/>
            <person name="Sorokin D."/>
            <person name="Park H."/>
            <person name="Van Loosdrecht M."/>
            <person name="Chandran K."/>
        </authorList>
    </citation>
    <scope>NUCLEOTIDE SEQUENCE [LARGE SCALE GENOMIC DNA]</scope>
    <source>
        <strain evidence="2 3">SBR_S</strain>
    </source>
</reference>
<accession>A0ABX1TU76</accession>
<sequence>MPCHTGPLLTLGKALRIVRKNTGFLIASLAILLSGCASDAPKPHASDASDSISPHLACTLSSNCANSLGTGSLVPLRYTGTPAQAMAMLQATLKTFPEATIVRSENLALEVIFTTPVGFRDQVNFRIDAAMQRIDFRSRSLFGFFDWGKNRSRMQEFAVRFERASER</sequence>
<dbReference type="EMBL" id="SPMY01000023">
    <property type="protein sequence ID" value="NMQ27827.1"/>
    <property type="molecule type" value="Genomic_DNA"/>
</dbReference>
<evidence type="ECO:0000313" key="3">
    <source>
        <dbReference type="Proteomes" id="UP000749010"/>
    </source>
</evidence>
<name>A0ABX1TU76_9PROT</name>
<proteinExistence type="predicted"/>
<gene>
    <name evidence="2" type="ORF">E4Q23_08695</name>
</gene>
<dbReference type="Pfam" id="PF07386">
    <property type="entry name" value="DUF1499"/>
    <property type="match status" value="1"/>
</dbReference>
<comment type="caution">
    <text evidence="2">The sequence shown here is derived from an EMBL/GenBank/DDBJ whole genome shotgun (WGS) entry which is preliminary data.</text>
</comment>
<dbReference type="Proteomes" id="UP000749010">
    <property type="component" value="Unassembled WGS sequence"/>
</dbReference>
<keyword evidence="3" id="KW-1185">Reference proteome</keyword>
<evidence type="ECO:0000313" key="2">
    <source>
        <dbReference type="EMBL" id="NMQ27827.1"/>
    </source>
</evidence>
<feature type="chain" id="PRO_5046403826" evidence="1">
    <location>
        <begin position="40"/>
        <end position="167"/>
    </location>
</feature>
<feature type="signal peptide" evidence="1">
    <location>
        <begin position="1"/>
        <end position="39"/>
    </location>
</feature>
<organism evidence="2 3">
    <name type="scientific">Candidatus Accumulibacter phosphatis</name>
    <dbReference type="NCBI Taxonomy" id="327160"/>
    <lineage>
        <taxon>Bacteria</taxon>
        <taxon>Pseudomonadati</taxon>
        <taxon>Pseudomonadota</taxon>
        <taxon>Betaproteobacteria</taxon>
        <taxon>Candidatus Accumulibacter</taxon>
    </lineage>
</organism>
<evidence type="ECO:0000256" key="1">
    <source>
        <dbReference type="SAM" id="SignalP"/>
    </source>
</evidence>
<keyword evidence="1" id="KW-0732">Signal</keyword>
<protein>
    <submittedName>
        <fullName evidence="2">DUF1499 domain-containing protein</fullName>
    </submittedName>
</protein>